<sequence>MPLGAFTEQPGTTLSNPWGAPDSPLSHDLGRAPPPLVPDGGITEAWSCAGDRTARPARVFEAPMMLYRGAVEGGTGRGRRQRTIEPIEGGRGGKAAFTDLPPSLIVTSCGLSGSSLA</sequence>
<dbReference type="Proteomes" id="UP000435837">
    <property type="component" value="Unassembled WGS sequence"/>
</dbReference>
<feature type="region of interest" description="Disordered" evidence="1">
    <location>
        <begin position="1"/>
        <end position="38"/>
    </location>
</feature>
<organism evidence="2 3">
    <name type="scientific">Streptomyces caniferus</name>
    <dbReference type="NCBI Taxonomy" id="285557"/>
    <lineage>
        <taxon>Bacteria</taxon>
        <taxon>Bacillati</taxon>
        <taxon>Actinomycetota</taxon>
        <taxon>Actinomycetes</taxon>
        <taxon>Kitasatosporales</taxon>
        <taxon>Streptomycetaceae</taxon>
        <taxon>Streptomyces</taxon>
    </lineage>
</organism>
<proteinExistence type="predicted"/>
<dbReference type="AlphaFoldDB" id="A0A640S0X6"/>
<name>A0A640S0X6_9ACTN</name>
<feature type="region of interest" description="Disordered" evidence="1">
    <location>
        <begin position="71"/>
        <end position="95"/>
    </location>
</feature>
<evidence type="ECO:0000256" key="1">
    <source>
        <dbReference type="SAM" id="MobiDB-lite"/>
    </source>
</evidence>
<reference evidence="2 3" key="1">
    <citation type="submission" date="2019-12" db="EMBL/GenBank/DDBJ databases">
        <title>Whole genome shotgun sequence of Streptomyces caniferus NBRC 15389.</title>
        <authorList>
            <person name="Ichikawa N."/>
            <person name="Kimura A."/>
            <person name="Kitahashi Y."/>
            <person name="Komaki H."/>
            <person name="Tamura T."/>
        </authorList>
    </citation>
    <scope>NUCLEOTIDE SEQUENCE [LARGE SCALE GENOMIC DNA]</scope>
    <source>
        <strain evidence="2 3">NBRC 15389</strain>
    </source>
</reference>
<dbReference type="EMBL" id="BLIN01000002">
    <property type="protein sequence ID" value="GFE04607.1"/>
    <property type="molecule type" value="Genomic_DNA"/>
</dbReference>
<evidence type="ECO:0000313" key="3">
    <source>
        <dbReference type="Proteomes" id="UP000435837"/>
    </source>
</evidence>
<evidence type="ECO:0000313" key="2">
    <source>
        <dbReference type="EMBL" id="GFE04607.1"/>
    </source>
</evidence>
<gene>
    <name evidence="2" type="ORF">Scani_08750</name>
</gene>
<comment type="caution">
    <text evidence="2">The sequence shown here is derived from an EMBL/GenBank/DDBJ whole genome shotgun (WGS) entry which is preliminary data.</text>
</comment>
<protein>
    <submittedName>
        <fullName evidence="2">Uncharacterized protein</fullName>
    </submittedName>
</protein>
<accession>A0A640S0X6</accession>